<feature type="region of interest" description="Disordered" evidence="2">
    <location>
        <begin position="138"/>
        <end position="194"/>
    </location>
</feature>
<sequence length="394" mass="45858">MVMACALLKEPEGTLDIEHRLRIRKNVEKAVKQGQKVLIRFWSIWGLIHAVSEAMHEERMITQLDRESTPSIKELNLDEDMKGEIERDKHELFQSKELIDNSGSSKEQQQWPEPDNMKLMEEIRDMVRAMKIRSRKGIKKDREKVKIQPSAPLLPRTALLTERRKQNHPPPEEQMLSESSLATSDRELSGSEEDDEMPVMAFLVIRPPAQAGVAMLPYYEGINVEDISRLRKAVTLYGPQSHYVKEMLWGTVKHYGNWIAEDWKVMARALLKEPEYLQWQMWFNELCADKARENNHHANPNVRQLTHPLLSGTGEYDDVNRQAGALEEIHEQLREIGMEAWDRVRPSGEYYGSWTRNIQKTNEPYVEFLARLKTIKRTVIGEQARQQVIKDVSI</sequence>
<dbReference type="PANTHER" id="PTHR40389">
    <property type="entry name" value="ENDOGENOUS RETROVIRUS GROUP K MEMBER 24 GAG POLYPROTEIN-RELATED"/>
    <property type="match status" value="1"/>
</dbReference>
<dbReference type="InterPro" id="IPR008919">
    <property type="entry name" value="Retrov_capsid_N"/>
</dbReference>
<feature type="compositionally biased region" description="Polar residues" evidence="2">
    <location>
        <begin position="101"/>
        <end position="111"/>
    </location>
</feature>
<protein>
    <submittedName>
        <fullName evidence="3">Uncharacterized protein</fullName>
    </submittedName>
</protein>
<gene>
    <name evidence="3" type="ORF">HJG60_008048</name>
</gene>
<dbReference type="InterPro" id="IPR050195">
    <property type="entry name" value="Primate_lentivir_Gag_pol-like"/>
</dbReference>
<evidence type="ECO:0000313" key="4">
    <source>
        <dbReference type="Proteomes" id="UP000664940"/>
    </source>
</evidence>
<evidence type="ECO:0000256" key="2">
    <source>
        <dbReference type="SAM" id="MobiDB-lite"/>
    </source>
</evidence>
<reference evidence="3 4" key="1">
    <citation type="journal article" date="2020" name="Nature">
        <title>Six reference-quality genomes reveal evolution of bat adaptations.</title>
        <authorList>
            <person name="Jebb D."/>
            <person name="Huang Z."/>
            <person name="Pippel M."/>
            <person name="Hughes G.M."/>
            <person name="Lavrichenko K."/>
            <person name="Devanna P."/>
            <person name="Winkler S."/>
            <person name="Jermiin L.S."/>
            <person name="Skirmuntt E.C."/>
            <person name="Katzourakis A."/>
            <person name="Burkitt-Gray L."/>
            <person name="Ray D.A."/>
            <person name="Sullivan K.A.M."/>
            <person name="Roscito J.G."/>
            <person name="Kirilenko B.M."/>
            <person name="Davalos L.M."/>
            <person name="Corthals A.P."/>
            <person name="Power M.L."/>
            <person name="Jones G."/>
            <person name="Ransome R.D."/>
            <person name="Dechmann D.K.N."/>
            <person name="Locatelli A.G."/>
            <person name="Puechmaille S.J."/>
            <person name="Fedrigo O."/>
            <person name="Jarvis E.D."/>
            <person name="Hiller M."/>
            <person name="Vernes S.C."/>
            <person name="Myers E.W."/>
            <person name="Teeling E.C."/>
        </authorList>
    </citation>
    <scope>NUCLEOTIDE SEQUENCE [LARGE SCALE GENOMIC DNA]</scope>
    <source>
        <strain evidence="3">Bat1K_MPI-CBG_1</strain>
    </source>
</reference>
<dbReference type="EMBL" id="JABVXQ010000001">
    <property type="protein sequence ID" value="KAF6131178.1"/>
    <property type="molecule type" value="Genomic_DNA"/>
</dbReference>
<evidence type="ECO:0000313" key="3">
    <source>
        <dbReference type="EMBL" id="KAF6131178.1"/>
    </source>
</evidence>
<dbReference type="Pfam" id="PF00607">
    <property type="entry name" value="Gag_p24"/>
    <property type="match status" value="1"/>
</dbReference>
<dbReference type="Proteomes" id="UP000664940">
    <property type="component" value="Unassembled WGS sequence"/>
</dbReference>
<name>A0A834BEG7_9CHIR</name>
<dbReference type="Gene3D" id="1.10.375.10">
    <property type="entry name" value="Human Immunodeficiency Virus Type 1 Capsid Protein"/>
    <property type="match status" value="1"/>
</dbReference>
<organism evidence="3 4">
    <name type="scientific">Phyllostomus discolor</name>
    <name type="common">pale spear-nosed bat</name>
    <dbReference type="NCBI Taxonomy" id="89673"/>
    <lineage>
        <taxon>Eukaryota</taxon>
        <taxon>Metazoa</taxon>
        <taxon>Chordata</taxon>
        <taxon>Craniata</taxon>
        <taxon>Vertebrata</taxon>
        <taxon>Euteleostomi</taxon>
        <taxon>Mammalia</taxon>
        <taxon>Eutheria</taxon>
        <taxon>Laurasiatheria</taxon>
        <taxon>Chiroptera</taxon>
        <taxon>Yangochiroptera</taxon>
        <taxon>Phyllostomidae</taxon>
        <taxon>Phyllostominae</taxon>
        <taxon>Phyllostomus</taxon>
    </lineage>
</organism>
<keyword evidence="1" id="KW-0449">Lipoprotein</keyword>
<dbReference type="PANTHER" id="PTHR40389:SF2">
    <property type="entry name" value="ENDOGENOUS RETROVIRUS GROUP K MEMBER 24 GAG POLYPROTEIN-RELATED"/>
    <property type="match status" value="1"/>
</dbReference>
<feature type="region of interest" description="Disordered" evidence="2">
    <location>
        <begin position="93"/>
        <end position="112"/>
    </location>
</feature>
<evidence type="ECO:0000256" key="1">
    <source>
        <dbReference type="ARBA" id="ARBA00022707"/>
    </source>
</evidence>
<comment type="caution">
    <text evidence="3">The sequence shown here is derived from an EMBL/GenBank/DDBJ whole genome shotgun (WGS) entry which is preliminary data.</text>
</comment>
<dbReference type="SUPFAM" id="SSF47943">
    <property type="entry name" value="Retrovirus capsid protein, N-terminal core domain"/>
    <property type="match status" value="1"/>
</dbReference>
<dbReference type="GO" id="GO:0016032">
    <property type="term" value="P:viral process"/>
    <property type="evidence" value="ECO:0007669"/>
    <property type="project" value="InterPro"/>
</dbReference>
<accession>A0A834BEG7</accession>
<keyword evidence="1" id="KW-0519">Myristate</keyword>
<dbReference type="AlphaFoldDB" id="A0A834BEG7"/>
<proteinExistence type="predicted"/>